<proteinExistence type="predicted"/>
<organism evidence="3 4">
    <name type="scientific">Maribacter dokdonensis</name>
    <dbReference type="NCBI Taxonomy" id="320912"/>
    <lineage>
        <taxon>Bacteria</taxon>
        <taxon>Pseudomonadati</taxon>
        <taxon>Bacteroidota</taxon>
        <taxon>Flavobacteriia</taxon>
        <taxon>Flavobacteriales</taxon>
        <taxon>Flavobacteriaceae</taxon>
        <taxon>Maribacter</taxon>
    </lineage>
</organism>
<name>A0A1H4TM11_9FLAO</name>
<evidence type="ECO:0000313" key="3">
    <source>
        <dbReference type="EMBL" id="SEC57546.1"/>
    </source>
</evidence>
<dbReference type="InterPro" id="IPR006869">
    <property type="entry name" value="DUF547"/>
</dbReference>
<gene>
    <name evidence="3" type="ORF">SAMN05192540_3515</name>
</gene>
<feature type="signal peptide" evidence="1">
    <location>
        <begin position="1"/>
        <end position="24"/>
    </location>
</feature>
<dbReference type="PANTHER" id="PTHR46361">
    <property type="entry name" value="ELECTRON CARRIER/ PROTEIN DISULFIDE OXIDOREDUCTASE"/>
    <property type="match status" value="1"/>
</dbReference>
<dbReference type="AlphaFoldDB" id="A0A1H4TM11"/>
<dbReference type="Proteomes" id="UP000183038">
    <property type="component" value="Unassembled WGS sequence"/>
</dbReference>
<evidence type="ECO:0000313" key="4">
    <source>
        <dbReference type="Proteomes" id="UP000183038"/>
    </source>
</evidence>
<keyword evidence="1" id="KW-0732">Signal</keyword>
<feature type="chain" id="PRO_5010285544" description="DUF547 domain-containing protein" evidence="1">
    <location>
        <begin position="25"/>
        <end position="263"/>
    </location>
</feature>
<dbReference type="OrthoDB" id="526867at2"/>
<reference evidence="3 4" key="1">
    <citation type="submission" date="2016-10" db="EMBL/GenBank/DDBJ databases">
        <authorList>
            <person name="de Groot N.N."/>
        </authorList>
    </citation>
    <scope>NUCLEOTIDE SEQUENCE [LARGE SCALE GENOMIC DNA]</scope>
    <source>
        <strain evidence="3 4">MAR_2009_71</strain>
    </source>
</reference>
<protein>
    <recommendedName>
        <fullName evidence="2">DUF547 domain-containing protein</fullName>
    </recommendedName>
</protein>
<dbReference type="RefSeq" id="WP_074674272.1">
    <property type="nucleotide sequence ID" value="NZ_FNTB01000001.1"/>
</dbReference>
<dbReference type="Pfam" id="PF04784">
    <property type="entry name" value="DUF547"/>
    <property type="match status" value="1"/>
</dbReference>
<dbReference type="PROSITE" id="PS51257">
    <property type="entry name" value="PROKAR_LIPOPROTEIN"/>
    <property type="match status" value="1"/>
</dbReference>
<dbReference type="PANTHER" id="PTHR46361:SF3">
    <property type="entry name" value="ELECTRON CARRIER_ PROTEIN DISULFIDE OXIDOREDUCTASE"/>
    <property type="match status" value="1"/>
</dbReference>
<dbReference type="EMBL" id="FNTB01000001">
    <property type="protein sequence ID" value="SEC57546.1"/>
    <property type="molecule type" value="Genomic_DNA"/>
</dbReference>
<sequence>MKLRLYFLAALLALSCTAKTNLQAQTEAGDNSVDFNELSESFLHKIKAEEDTQEIQNILANTTIKELDAALDTNDKRLAFWLNIYNAYIQVILQNNPKLYDDRGSFFKLEQIKIAGEMVSFAKIEHGLIRKSQWEYGLGYIRKWFPNKFERKLRVDKPVYNIHFALNCGAKDCPPVAIYEWERLPEQLEIGTKKHLEKTSEFNTETNVVKVTSLFNWFRGDFGGKNGVKKILKENDIIPSTKDVDIEYTNYDWTLYLDNFIEL</sequence>
<evidence type="ECO:0000259" key="2">
    <source>
        <dbReference type="Pfam" id="PF04784"/>
    </source>
</evidence>
<evidence type="ECO:0000256" key="1">
    <source>
        <dbReference type="SAM" id="SignalP"/>
    </source>
</evidence>
<feature type="domain" description="DUF547" evidence="2">
    <location>
        <begin position="74"/>
        <end position="194"/>
    </location>
</feature>
<accession>A0A1H4TM11</accession>